<dbReference type="Proteomes" id="UP000215215">
    <property type="component" value="Unassembled WGS sequence"/>
</dbReference>
<accession>A0A235BZ48</accession>
<organism evidence="2 3">
    <name type="scientific">candidate division WOR-3 bacterium JGI_Cruoil_03_44_89</name>
    <dbReference type="NCBI Taxonomy" id="1973748"/>
    <lineage>
        <taxon>Bacteria</taxon>
        <taxon>Bacteria division WOR-3</taxon>
    </lineage>
</organism>
<evidence type="ECO:0000313" key="3">
    <source>
        <dbReference type="Proteomes" id="UP000215215"/>
    </source>
</evidence>
<dbReference type="SMART" id="SM01321">
    <property type="entry name" value="Y1_Tnp"/>
    <property type="match status" value="1"/>
</dbReference>
<dbReference type="PANTHER" id="PTHR33360:SF2">
    <property type="entry name" value="TRANSPOSASE FOR INSERTION SEQUENCE ELEMENT IS200"/>
    <property type="match status" value="1"/>
</dbReference>
<feature type="domain" description="Transposase IS200-like" evidence="1">
    <location>
        <begin position="5"/>
        <end position="119"/>
    </location>
</feature>
<comment type="caution">
    <text evidence="2">The sequence shown here is derived from an EMBL/GenBank/DDBJ whole genome shotgun (WGS) entry which is preliminary data.</text>
</comment>
<dbReference type="AlphaFoldDB" id="A0A235BZ48"/>
<evidence type="ECO:0000259" key="1">
    <source>
        <dbReference type="SMART" id="SM01321"/>
    </source>
</evidence>
<dbReference type="EMBL" id="NOZQ01000002">
    <property type="protein sequence ID" value="OYD17630.1"/>
    <property type="molecule type" value="Genomic_DNA"/>
</dbReference>
<reference evidence="2 3" key="1">
    <citation type="submission" date="2017-07" db="EMBL/GenBank/DDBJ databases">
        <title>Recovery of genomes from metagenomes via a dereplication, aggregation, and scoring strategy.</title>
        <authorList>
            <person name="Sieber C.M."/>
            <person name="Probst A.J."/>
            <person name="Sharrar A."/>
            <person name="Thomas B.C."/>
            <person name="Hess M."/>
            <person name="Tringe S.G."/>
            <person name="Banfield J.F."/>
        </authorList>
    </citation>
    <scope>NUCLEOTIDE SEQUENCE [LARGE SCALE GENOMIC DNA]</scope>
    <source>
        <strain evidence="2">JGI_Cruoil_03_44_89</strain>
    </source>
</reference>
<dbReference type="PANTHER" id="PTHR33360">
    <property type="entry name" value="TRANSPOSASE FOR INSERTION SEQUENCE ELEMENT IS200"/>
    <property type="match status" value="1"/>
</dbReference>
<sequence length="138" mass="16338">MSHVFHQLYYHFTWGTHNRGPLIDRNWRPGFLKILREEVHKKEGILIRCNAMPDHVHLLVRLPPTIKISEFVGQVKGASAFRSNRETKPRFKLKWQDGYGVVSLRKEEVESVSRYIDRQEELHHKKKLSKLLECLKAV</sequence>
<protein>
    <recommendedName>
        <fullName evidence="1">Transposase IS200-like domain-containing protein</fullName>
    </recommendedName>
</protein>
<name>A0A235BZ48_UNCW3</name>
<dbReference type="GO" id="GO:0006313">
    <property type="term" value="P:DNA transposition"/>
    <property type="evidence" value="ECO:0007669"/>
    <property type="project" value="InterPro"/>
</dbReference>
<dbReference type="GO" id="GO:0004803">
    <property type="term" value="F:transposase activity"/>
    <property type="evidence" value="ECO:0007669"/>
    <property type="project" value="InterPro"/>
</dbReference>
<gene>
    <name evidence="2" type="ORF">CH333_00080</name>
</gene>
<dbReference type="SUPFAM" id="SSF143422">
    <property type="entry name" value="Transposase IS200-like"/>
    <property type="match status" value="1"/>
</dbReference>
<dbReference type="InterPro" id="IPR036515">
    <property type="entry name" value="Transposase_17_sf"/>
</dbReference>
<evidence type="ECO:0000313" key="2">
    <source>
        <dbReference type="EMBL" id="OYD17630.1"/>
    </source>
</evidence>
<dbReference type="NCBIfam" id="NF033573">
    <property type="entry name" value="transpos_IS200"/>
    <property type="match status" value="1"/>
</dbReference>
<dbReference type="Pfam" id="PF01797">
    <property type="entry name" value="Y1_Tnp"/>
    <property type="match status" value="1"/>
</dbReference>
<proteinExistence type="predicted"/>
<dbReference type="Gene3D" id="3.30.70.1290">
    <property type="entry name" value="Transposase IS200-like"/>
    <property type="match status" value="1"/>
</dbReference>
<dbReference type="GO" id="GO:0003677">
    <property type="term" value="F:DNA binding"/>
    <property type="evidence" value="ECO:0007669"/>
    <property type="project" value="InterPro"/>
</dbReference>
<dbReference type="InterPro" id="IPR002686">
    <property type="entry name" value="Transposase_17"/>
</dbReference>